<feature type="site" description="Interaction with DNA" evidence="11">
    <location>
        <position position="468"/>
    </location>
</feature>
<dbReference type="PRINTS" id="PR00418">
    <property type="entry name" value="TPI2FAMILY"/>
</dbReference>
<dbReference type="InterPro" id="IPR049353">
    <property type="entry name" value="GyrB_hook"/>
</dbReference>
<evidence type="ECO:0000259" key="12">
    <source>
        <dbReference type="PROSITE" id="PS50880"/>
    </source>
</evidence>
<evidence type="ECO:0000256" key="11">
    <source>
        <dbReference type="HAMAP-Rule" id="MF_01898"/>
    </source>
</evidence>
<accession>A0ABW4N9F1</accession>
<dbReference type="Proteomes" id="UP001597283">
    <property type="component" value="Unassembled WGS sequence"/>
</dbReference>
<dbReference type="RefSeq" id="WP_380938782.1">
    <property type="nucleotide sequence ID" value="NZ_JBHUFC010000002.1"/>
</dbReference>
<evidence type="ECO:0000256" key="2">
    <source>
        <dbReference type="ARBA" id="ARBA00010708"/>
    </source>
</evidence>
<evidence type="ECO:0000256" key="4">
    <source>
        <dbReference type="ARBA" id="ARBA00022723"/>
    </source>
</evidence>
<dbReference type="InterPro" id="IPR001241">
    <property type="entry name" value="Topo_IIA"/>
</dbReference>
<dbReference type="NCBIfam" id="NF011501">
    <property type="entry name" value="PRK14939.1"/>
    <property type="match status" value="1"/>
</dbReference>
<name>A0ABW4N9F1_9SPHN</name>
<dbReference type="InterPro" id="IPR020568">
    <property type="entry name" value="Ribosomal_Su5_D2-typ_SF"/>
</dbReference>
<dbReference type="InterPro" id="IPR014721">
    <property type="entry name" value="Ribsml_uS5_D2-typ_fold_subgr"/>
</dbReference>
<dbReference type="CDD" id="cd16928">
    <property type="entry name" value="HATPase_GyrB-like"/>
    <property type="match status" value="1"/>
</dbReference>
<gene>
    <name evidence="11 13" type="primary">gyrB</name>
    <name evidence="13" type="ORF">ACFSC3_03475</name>
</gene>
<keyword evidence="6 11" id="KW-0067">ATP-binding</keyword>
<dbReference type="InterPro" id="IPR018522">
    <property type="entry name" value="TopoIIA_CS"/>
</dbReference>
<dbReference type="InterPro" id="IPR000565">
    <property type="entry name" value="Topo_IIA_B"/>
</dbReference>
<dbReference type="Gene3D" id="3.30.565.10">
    <property type="entry name" value="Histidine kinase-like ATPase, C-terminal domain"/>
    <property type="match status" value="1"/>
</dbReference>
<dbReference type="InterPro" id="IPR013760">
    <property type="entry name" value="Topo_IIA-like_dom_sf"/>
</dbReference>
<feature type="binding site" evidence="11">
    <location>
        <position position="516"/>
    </location>
    <ligand>
        <name>Mg(2+)</name>
        <dbReference type="ChEBI" id="CHEBI:18420"/>
        <label>2</label>
    </ligand>
</feature>
<comment type="cofactor">
    <cofactor evidence="11">
        <name>Mg(2+)</name>
        <dbReference type="ChEBI" id="CHEBI:18420"/>
    </cofactor>
    <cofactor evidence="11">
        <name>Mn(2+)</name>
        <dbReference type="ChEBI" id="CHEBI:29035"/>
    </cofactor>
    <cofactor evidence="11">
        <name>Ca(2+)</name>
        <dbReference type="ChEBI" id="CHEBI:29108"/>
    </cofactor>
    <text evidence="11">Binds two Mg(2+) per subunit. The magnesium ions form salt bridges with both the protein and the DNA. Can also accept other divalent metal cations, such as Mn(2+) or Ca(2+).</text>
</comment>
<evidence type="ECO:0000256" key="7">
    <source>
        <dbReference type="ARBA" id="ARBA00022842"/>
    </source>
</evidence>
<dbReference type="SUPFAM" id="SSF55874">
    <property type="entry name" value="ATPase domain of HSP90 chaperone/DNA topoisomerase II/histidine kinase"/>
    <property type="match status" value="1"/>
</dbReference>
<dbReference type="NCBIfam" id="NF004189">
    <property type="entry name" value="PRK05644.1"/>
    <property type="match status" value="1"/>
</dbReference>
<dbReference type="InterPro" id="IPR013759">
    <property type="entry name" value="Topo_IIA_B_C"/>
</dbReference>
<dbReference type="InterPro" id="IPR003594">
    <property type="entry name" value="HATPase_dom"/>
</dbReference>
<keyword evidence="10 11" id="KW-0413">Isomerase</keyword>
<feature type="domain" description="Toprim" evidence="12">
    <location>
        <begin position="434"/>
        <end position="549"/>
    </location>
</feature>
<dbReference type="CDD" id="cd03366">
    <property type="entry name" value="TOPRIM_TopoIIA_GyrB"/>
    <property type="match status" value="1"/>
</dbReference>
<keyword evidence="4 11" id="KW-0479">Metal-binding</keyword>
<dbReference type="GO" id="GO:0003918">
    <property type="term" value="F:DNA topoisomerase type II (double strand cut, ATP-hydrolyzing) activity"/>
    <property type="evidence" value="ECO:0007669"/>
    <property type="project" value="UniProtKB-EC"/>
</dbReference>
<proteinExistence type="inferred from homology"/>
<evidence type="ECO:0000256" key="9">
    <source>
        <dbReference type="ARBA" id="ARBA00023125"/>
    </source>
</evidence>
<dbReference type="PANTHER" id="PTHR45866">
    <property type="entry name" value="DNA GYRASE/TOPOISOMERASE SUBUNIT B"/>
    <property type="match status" value="1"/>
</dbReference>
<feature type="binding site" evidence="11">
    <location>
        <position position="514"/>
    </location>
    <ligand>
        <name>Mg(2+)</name>
        <dbReference type="ChEBI" id="CHEBI:18420"/>
        <label>2</label>
    </ligand>
</feature>
<dbReference type="EC" id="5.6.2.2" evidence="11"/>
<protein>
    <recommendedName>
        <fullName evidence="11">DNA gyrase subunit B</fullName>
        <ecNumber evidence="11">5.6.2.2</ecNumber>
    </recommendedName>
</protein>
<keyword evidence="9" id="KW-0238">DNA-binding</keyword>
<dbReference type="HAMAP" id="MF_01898">
    <property type="entry name" value="GyrB"/>
    <property type="match status" value="1"/>
</dbReference>
<evidence type="ECO:0000313" key="14">
    <source>
        <dbReference type="Proteomes" id="UP001597283"/>
    </source>
</evidence>
<dbReference type="EMBL" id="JBHUFC010000002">
    <property type="protein sequence ID" value="MFD1786626.1"/>
    <property type="molecule type" value="Genomic_DNA"/>
</dbReference>
<feature type="binding site" evidence="11">
    <location>
        <position position="440"/>
    </location>
    <ligand>
        <name>Mg(2+)</name>
        <dbReference type="ChEBI" id="CHEBI:18420"/>
        <label>1</label>
        <note>catalytic</note>
    </ligand>
</feature>
<dbReference type="PRINTS" id="PR01159">
    <property type="entry name" value="DNAGYRASEB"/>
</dbReference>
<dbReference type="InterPro" id="IPR006171">
    <property type="entry name" value="TOPRIM_dom"/>
</dbReference>
<feature type="binding site" evidence="11">
    <location>
        <position position="514"/>
    </location>
    <ligand>
        <name>Mg(2+)</name>
        <dbReference type="ChEBI" id="CHEBI:18420"/>
        <label>1</label>
        <note>catalytic</note>
    </ligand>
</feature>
<dbReference type="Gene3D" id="3.40.50.670">
    <property type="match status" value="2"/>
</dbReference>
<comment type="catalytic activity">
    <reaction evidence="1 11">
        <text>ATP-dependent breakage, passage and rejoining of double-stranded DNA.</text>
        <dbReference type="EC" id="5.6.2.2"/>
    </reaction>
</comment>
<dbReference type="InterPro" id="IPR013506">
    <property type="entry name" value="Topo_IIA_bsu_dom2"/>
</dbReference>
<dbReference type="InterPro" id="IPR034160">
    <property type="entry name" value="TOPRIM_GyrB"/>
</dbReference>
<dbReference type="Pfam" id="PF21249">
    <property type="entry name" value="GyrB_hook"/>
    <property type="match status" value="1"/>
</dbReference>
<evidence type="ECO:0000256" key="3">
    <source>
        <dbReference type="ARBA" id="ARBA00022490"/>
    </source>
</evidence>
<dbReference type="Gene3D" id="3.30.230.10">
    <property type="match status" value="1"/>
</dbReference>
<comment type="function">
    <text evidence="11">A type II topoisomerase that negatively supercoils closed circular double-stranded (ds) DNA in an ATP-dependent manner to modulate DNA topology and maintain chromosomes in an underwound state. Negative supercoiling favors strand separation, and DNA replication, transcription, recombination and repair, all of which involve strand separation. Also able to catalyze the interconversion of other topological isomers of dsDNA rings, including catenanes and knotted rings. Type II topoisomerases break and join 2 DNA strands simultaneously in an ATP-dependent manner.</text>
</comment>
<keyword evidence="7 11" id="KW-0460">Magnesium</keyword>
<keyword evidence="8 11" id="KW-0799">Topoisomerase</keyword>
<dbReference type="InterPro" id="IPR036890">
    <property type="entry name" value="HATPase_C_sf"/>
</dbReference>
<dbReference type="CDD" id="cd00822">
    <property type="entry name" value="TopoII_Trans_DNA_gyrase"/>
    <property type="match status" value="1"/>
</dbReference>
<dbReference type="Pfam" id="PF00204">
    <property type="entry name" value="DNA_gyraseB"/>
    <property type="match status" value="1"/>
</dbReference>
<comment type="caution">
    <text evidence="13">The sequence shown here is derived from an EMBL/GenBank/DDBJ whole genome shotgun (WGS) entry which is preliminary data.</text>
</comment>
<evidence type="ECO:0000256" key="8">
    <source>
        <dbReference type="ARBA" id="ARBA00023029"/>
    </source>
</evidence>
<evidence type="ECO:0000256" key="1">
    <source>
        <dbReference type="ARBA" id="ARBA00000185"/>
    </source>
</evidence>
<dbReference type="PROSITE" id="PS50880">
    <property type="entry name" value="TOPRIM"/>
    <property type="match status" value="1"/>
</dbReference>
<dbReference type="Pfam" id="PF18053">
    <property type="entry name" value="GyrB_insert"/>
    <property type="match status" value="1"/>
</dbReference>
<evidence type="ECO:0000256" key="5">
    <source>
        <dbReference type="ARBA" id="ARBA00022741"/>
    </source>
</evidence>
<dbReference type="SUPFAM" id="SSF54211">
    <property type="entry name" value="Ribosomal protein S5 domain 2-like"/>
    <property type="match status" value="1"/>
</dbReference>
<dbReference type="Pfam" id="PF01751">
    <property type="entry name" value="Toprim"/>
    <property type="match status" value="1"/>
</dbReference>
<dbReference type="InterPro" id="IPR002288">
    <property type="entry name" value="DNA_gyrase_B_C"/>
</dbReference>
<dbReference type="SMART" id="SM00387">
    <property type="entry name" value="HATPase_c"/>
    <property type="match status" value="1"/>
</dbReference>
<evidence type="ECO:0000256" key="6">
    <source>
        <dbReference type="ARBA" id="ARBA00022840"/>
    </source>
</evidence>
<keyword evidence="5 11" id="KW-0547">Nucleotide-binding</keyword>
<dbReference type="Pfam" id="PF02518">
    <property type="entry name" value="HATPase_c"/>
    <property type="match status" value="1"/>
</dbReference>
<feature type="site" description="Interaction with DNA" evidence="11">
    <location>
        <position position="465"/>
    </location>
</feature>
<comment type="miscellaneous">
    <text evidence="11">Few gyrases are as efficient as E.coli at forming negative supercoils. Not all organisms have 2 type II topoisomerases; in organisms with a single type II topoisomerase this enzyme also has to decatenate newly replicated chromosomes.</text>
</comment>
<dbReference type="PANTHER" id="PTHR45866:SF1">
    <property type="entry name" value="DNA GYRASE SUBUNIT B, MITOCHONDRIAL"/>
    <property type="match status" value="1"/>
</dbReference>
<dbReference type="Pfam" id="PF00986">
    <property type="entry name" value="DNA_gyraseB_C"/>
    <property type="match status" value="1"/>
</dbReference>
<organism evidence="13 14">
    <name type="scientific">Sphingomonas floccifaciens</name>
    <dbReference type="NCBI Taxonomy" id="1844115"/>
    <lineage>
        <taxon>Bacteria</taxon>
        <taxon>Pseudomonadati</taxon>
        <taxon>Pseudomonadota</taxon>
        <taxon>Alphaproteobacteria</taxon>
        <taxon>Sphingomonadales</taxon>
        <taxon>Sphingomonadaceae</taxon>
        <taxon>Sphingomonas</taxon>
    </lineage>
</organism>
<dbReference type="SUPFAM" id="SSF56719">
    <property type="entry name" value="Type II DNA topoisomerase"/>
    <property type="match status" value="1"/>
</dbReference>
<comment type="similarity">
    <text evidence="2 11">Belongs to the type II topoisomerase GyrB family.</text>
</comment>
<dbReference type="PROSITE" id="PS00177">
    <property type="entry name" value="TOPOISOMERASE_II"/>
    <property type="match status" value="1"/>
</dbReference>
<dbReference type="NCBIfam" id="TIGR01059">
    <property type="entry name" value="gyrB"/>
    <property type="match status" value="1"/>
</dbReference>
<sequence>MADTPETTPNTNDYGASSIKVLKGLDAVRKRPGMYIGDTDDGSGLHHMVFEVSDNAIDEALAGHCDRIVIQLNADGSVSVEDNGRGIPTGIHPEEGVSAAEVIMTQLHAGGKFENTSDDNAYKVSGGLHGVGVSVVNALSEFLDLTIWRDGQEHYMRFAHGDAVAPLKVVGPAPEGKKGTKVTFLASPQTFKITEYDFEKLEHRYRELAFLNSGVRLFLRDARHEEAKEVELFYEGGIAAFVKWLDRNKTPLMPDPVAIAGTRDDVTIDVALEWNDSYYENVLAFTNNIPQRDGGTHIAAFRAALTRTINNYADKSGLLKKEKVTLTGDDMREGLTAIVSVKLPDPKFSSQTKDKLVSSEVRQPLESLMADKMAEWLEENPATAKAIIQKVIDAAAAREAAKKARELTRRKGVMDIASLPGKLADCQERDPAKSELFLVEGDSAGGSAKQGRDRHYQAILPLRGKILNVERARFDRMLSSREIGTLIQAMGTGIGRDDFNLEKLRYHKVVIMTDADVDGAHIRTLLLTFFYRQMPEIIQAGHLYIAQPPLYKAAKGRSEVYLKDDAALDQYLVDAGVGTMVLETAGGARSGDDLRTLVDHARRMRTLMRFVPRRYDANIVEALALAGALDPEASREARLERLSAVTQRLDQTDSDARWSAQMSEEGGYHFQRIWRGVTDHHIIEAAFLGSAEGRKLHALAAEAAENYVTLGKLVPLKSATQADEDTGEDDTPVAAGKGERLIARPSQLLDAVLSTGRKGLSIQRYKGLGEMNAEQLWETTLDPANRSMLQVEIDQADVADEIFTRLMGDVVEPRREFIQENALTVANLDV</sequence>
<dbReference type="InterPro" id="IPR011557">
    <property type="entry name" value="GyrB"/>
</dbReference>
<keyword evidence="3 11" id="KW-0963">Cytoplasm</keyword>
<keyword evidence="14" id="KW-1185">Reference proteome</keyword>
<reference evidence="14" key="1">
    <citation type="journal article" date="2019" name="Int. J. Syst. Evol. Microbiol.">
        <title>The Global Catalogue of Microorganisms (GCM) 10K type strain sequencing project: providing services to taxonomists for standard genome sequencing and annotation.</title>
        <authorList>
            <consortium name="The Broad Institute Genomics Platform"/>
            <consortium name="The Broad Institute Genome Sequencing Center for Infectious Disease"/>
            <person name="Wu L."/>
            <person name="Ma J."/>
        </authorList>
    </citation>
    <scope>NUCLEOTIDE SEQUENCE [LARGE SCALE GENOMIC DNA]</scope>
    <source>
        <strain evidence="14">Q85</strain>
    </source>
</reference>
<comment type="subcellular location">
    <subcellularLocation>
        <location evidence="11">Cytoplasm</location>
    </subcellularLocation>
</comment>
<dbReference type="SMART" id="SM00433">
    <property type="entry name" value="TOP2c"/>
    <property type="match status" value="1"/>
</dbReference>
<evidence type="ECO:0000313" key="13">
    <source>
        <dbReference type="EMBL" id="MFD1786626.1"/>
    </source>
</evidence>
<evidence type="ECO:0000256" key="10">
    <source>
        <dbReference type="ARBA" id="ARBA00023235"/>
    </source>
</evidence>
<comment type="subunit">
    <text evidence="11">Heterotetramer, composed of two GyrA and two GyrB chains. In the heterotetramer, GyrA contains the active site tyrosine that forms a transient covalent intermediate with DNA, while GyrB binds cofactors and catalyzes ATP hydrolysis.</text>
</comment>
<dbReference type="InterPro" id="IPR041423">
    <property type="entry name" value="GyrB_insert"/>
</dbReference>